<gene>
    <name evidence="1" type="ORF">AVEN_117163_1</name>
</gene>
<keyword evidence="2" id="KW-1185">Reference proteome</keyword>
<accession>A0A4Y2AZX2</accession>
<protein>
    <submittedName>
        <fullName evidence="1">Uncharacterized protein</fullName>
    </submittedName>
</protein>
<evidence type="ECO:0000313" key="2">
    <source>
        <dbReference type="Proteomes" id="UP000499080"/>
    </source>
</evidence>
<comment type="caution">
    <text evidence="1">The sequence shown here is derived from an EMBL/GenBank/DDBJ whole genome shotgun (WGS) entry which is preliminary data.</text>
</comment>
<organism evidence="1 2">
    <name type="scientific">Araneus ventricosus</name>
    <name type="common">Orbweaver spider</name>
    <name type="synonym">Epeira ventricosa</name>
    <dbReference type="NCBI Taxonomy" id="182803"/>
    <lineage>
        <taxon>Eukaryota</taxon>
        <taxon>Metazoa</taxon>
        <taxon>Ecdysozoa</taxon>
        <taxon>Arthropoda</taxon>
        <taxon>Chelicerata</taxon>
        <taxon>Arachnida</taxon>
        <taxon>Araneae</taxon>
        <taxon>Araneomorphae</taxon>
        <taxon>Entelegynae</taxon>
        <taxon>Araneoidea</taxon>
        <taxon>Araneidae</taxon>
        <taxon>Araneus</taxon>
    </lineage>
</organism>
<sequence>MNRAKEVSLSVLMRSSSQVHFLLIPRRTDYELSCRDYRELFSAKGLKQEAVEFVHTSVEQVSYESDLYRIRRVLLESVSGFLNRIIAFG</sequence>
<name>A0A4Y2AZX2_ARAVE</name>
<dbReference type="EMBL" id="BGPR01000037">
    <property type="protein sequence ID" value="GBL84394.1"/>
    <property type="molecule type" value="Genomic_DNA"/>
</dbReference>
<proteinExistence type="predicted"/>
<dbReference type="Proteomes" id="UP000499080">
    <property type="component" value="Unassembled WGS sequence"/>
</dbReference>
<reference evidence="1 2" key="1">
    <citation type="journal article" date="2019" name="Sci. Rep.">
        <title>Orb-weaving spider Araneus ventricosus genome elucidates the spidroin gene catalogue.</title>
        <authorList>
            <person name="Kono N."/>
            <person name="Nakamura H."/>
            <person name="Ohtoshi R."/>
            <person name="Moran D.A.P."/>
            <person name="Shinohara A."/>
            <person name="Yoshida Y."/>
            <person name="Fujiwara M."/>
            <person name="Mori M."/>
            <person name="Tomita M."/>
            <person name="Arakawa K."/>
        </authorList>
    </citation>
    <scope>NUCLEOTIDE SEQUENCE [LARGE SCALE GENOMIC DNA]</scope>
</reference>
<dbReference type="AlphaFoldDB" id="A0A4Y2AZX2"/>
<evidence type="ECO:0000313" key="1">
    <source>
        <dbReference type="EMBL" id="GBL84394.1"/>
    </source>
</evidence>